<name>A0A4Y3WCH6_NITWI</name>
<feature type="domain" description="Fe/B12 periplasmic-binding" evidence="1">
    <location>
        <begin position="47"/>
        <end position="297"/>
    </location>
</feature>
<dbReference type="Proteomes" id="UP000318825">
    <property type="component" value="Unassembled WGS sequence"/>
</dbReference>
<evidence type="ECO:0000259" key="1">
    <source>
        <dbReference type="PROSITE" id="PS50983"/>
    </source>
</evidence>
<protein>
    <submittedName>
        <fullName evidence="2">ABC transporter substrate-binding protein</fullName>
    </submittedName>
</protein>
<sequence length="299" mass="32297">MSRLSRPHLFRNAIRADFAARSIDLAAAVLAFAIGIVTLAHAADPPRVASINLCTDQLLMALADPAQIVGLSPYSRDAVRSHAADEAKNYRRLSGEAEDVLILGPDVVVATPYTKHATRELLKQQGMRVAEFDVAKSIDDVKDQIRRMGDLVRHPDRAEMQIARLDAAIARARKATARKRYQVLALSRRGWVSGADSLASTLLSATGLTNAASRLGIRYGGFAKLETIVAARPDLILISDGSNIAEDQGSALLLHPALEKMYPPSRRIIVPEDLTVCGGPMLADALERLVAELERIGGL</sequence>
<dbReference type="PROSITE" id="PS50983">
    <property type="entry name" value="FE_B12_PBP"/>
    <property type="match status" value="1"/>
</dbReference>
<dbReference type="InterPro" id="IPR050902">
    <property type="entry name" value="ABC_Transporter_SBP"/>
</dbReference>
<dbReference type="InterPro" id="IPR002491">
    <property type="entry name" value="ABC_transptr_periplasmic_BD"/>
</dbReference>
<reference evidence="2 3" key="1">
    <citation type="submission" date="2019-06" db="EMBL/GenBank/DDBJ databases">
        <title>Whole genome shotgun sequence of Nitrobacter winogradskyi NBRC 14297.</title>
        <authorList>
            <person name="Hosoyama A."/>
            <person name="Uohara A."/>
            <person name="Ohji S."/>
            <person name="Ichikawa N."/>
        </authorList>
    </citation>
    <scope>NUCLEOTIDE SEQUENCE [LARGE SCALE GENOMIC DNA]</scope>
    <source>
        <strain evidence="2 3">NBRC 14297</strain>
    </source>
</reference>
<proteinExistence type="predicted"/>
<dbReference type="EMBL" id="BJNF01000041">
    <property type="protein sequence ID" value="GEC15750.1"/>
    <property type="molecule type" value="Genomic_DNA"/>
</dbReference>
<dbReference type="OrthoDB" id="1632039at2"/>
<dbReference type="Gene3D" id="3.40.50.1980">
    <property type="entry name" value="Nitrogenase molybdenum iron protein domain"/>
    <property type="match status" value="2"/>
</dbReference>
<dbReference type="SUPFAM" id="SSF53807">
    <property type="entry name" value="Helical backbone' metal receptor"/>
    <property type="match status" value="1"/>
</dbReference>
<evidence type="ECO:0000313" key="2">
    <source>
        <dbReference type="EMBL" id="GEC15750.1"/>
    </source>
</evidence>
<dbReference type="PANTHER" id="PTHR30535">
    <property type="entry name" value="VITAMIN B12-BINDING PROTEIN"/>
    <property type="match status" value="1"/>
</dbReference>
<dbReference type="RefSeq" id="WP_141383425.1">
    <property type="nucleotide sequence ID" value="NZ_BJNF01000041.1"/>
</dbReference>
<dbReference type="Pfam" id="PF01497">
    <property type="entry name" value="Peripla_BP_2"/>
    <property type="match status" value="1"/>
</dbReference>
<organism evidence="2 3">
    <name type="scientific">Nitrobacter winogradskyi</name>
    <name type="common">Nitrobacter agilis</name>
    <dbReference type="NCBI Taxonomy" id="913"/>
    <lineage>
        <taxon>Bacteria</taxon>
        <taxon>Pseudomonadati</taxon>
        <taxon>Pseudomonadota</taxon>
        <taxon>Alphaproteobacteria</taxon>
        <taxon>Hyphomicrobiales</taxon>
        <taxon>Nitrobacteraceae</taxon>
        <taxon>Nitrobacter</taxon>
    </lineage>
</organism>
<dbReference type="PANTHER" id="PTHR30535:SF34">
    <property type="entry name" value="MOLYBDATE-BINDING PROTEIN MOLA"/>
    <property type="match status" value="1"/>
</dbReference>
<gene>
    <name evidence="2" type="ORF">NWI01_16420</name>
</gene>
<dbReference type="AlphaFoldDB" id="A0A4Y3WCH6"/>
<evidence type="ECO:0000313" key="3">
    <source>
        <dbReference type="Proteomes" id="UP000318825"/>
    </source>
</evidence>
<comment type="caution">
    <text evidence="2">The sequence shown here is derived from an EMBL/GenBank/DDBJ whole genome shotgun (WGS) entry which is preliminary data.</text>
</comment>
<accession>A0A4Y3WCH6</accession>